<feature type="domain" description="Nucleoside transporter/FeoB GTPase Gate" evidence="2">
    <location>
        <begin position="45"/>
        <end position="110"/>
    </location>
</feature>
<dbReference type="NCBIfam" id="TIGR02871">
    <property type="entry name" value="spore_ylbJ"/>
    <property type="match status" value="1"/>
</dbReference>
<keyword evidence="1" id="KW-0812">Transmembrane</keyword>
<sequence length="416" mass="45368">MLLKKYAAMTLVSALLLCLLLLMLAFPAEVFRASLKGLSIWWDVLFPALFPFFVISEMMLGIGLVHFFGTLLDPLMRPVFRIPGIGGFVVAMGFASGYPIGAKLTSQLWEQKLINREEGERLVSFTTSSDPIFLIGAVSVGFFHDAGLAGILAAAHYGTAMLLGVLMRYHGRKGEPSSPLAADSAALSKAGSNIWTRAFETMHASRMRDGRPIGEMLKQAVSSSLQLVFVLGGLVVLFSAVIEVMSSAHIMNIFYIGINAVLQQFDVPLPLSHAVVNGIFEVTLGAKSAGGAGDGIPLMYKVAIAAFVLSWAGLSVHAQVVSVLHRTNLRYFPFFVSRLLHALMACFAVFVLWEPMQPSRSALAAFVPAMDVTSPLTTLWRFTLPWGVMTFALVLMLFILLFILRFVVKACMKRLV</sequence>
<keyword evidence="1" id="KW-1133">Transmembrane helix</keyword>
<name>A0ABY4RLR8_9BACL</name>
<dbReference type="InterPro" id="IPR011642">
    <property type="entry name" value="Gate_dom"/>
</dbReference>
<keyword evidence="4" id="KW-1185">Reference proteome</keyword>
<keyword evidence="1" id="KW-0472">Membrane</keyword>
<protein>
    <submittedName>
        <fullName evidence="3">Sporulation integral membrane protein YlbJ</fullName>
    </submittedName>
</protein>
<accession>A0ABY4RLR8</accession>
<gene>
    <name evidence="3" type="primary">ylbJ_1</name>
    <name evidence="3" type="ORF">SK3146_02581</name>
</gene>
<dbReference type="EMBL" id="CP027059">
    <property type="protein sequence ID" value="UQZ83394.1"/>
    <property type="molecule type" value="Genomic_DNA"/>
</dbReference>
<proteinExistence type="predicted"/>
<feature type="transmembrane region" description="Helical" evidence="1">
    <location>
        <begin position="220"/>
        <end position="242"/>
    </location>
</feature>
<organism evidence="3 4">
    <name type="scientific">Paenibacillus konkukensis</name>
    <dbReference type="NCBI Taxonomy" id="2020716"/>
    <lineage>
        <taxon>Bacteria</taxon>
        <taxon>Bacillati</taxon>
        <taxon>Bacillota</taxon>
        <taxon>Bacilli</taxon>
        <taxon>Bacillales</taxon>
        <taxon>Paenibacillaceae</taxon>
        <taxon>Paenibacillus</taxon>
    </lineage>
</organism>
<dbReference type="Pfam" id="PF07670">
    <property type="entry name" value="Gate"/>
    <property type="match status" value="1"/>
</dbReference>
<evidence type="ECO:0000256" key="1">
    <source>
        <dbReference type="SAM" id="Phobius"/>
    </source>
</evidence>
<evidence type="ECO:0000259" key="2">
    <source>
        <dbReference type="Pfam" id="PF07670"/>
    </source>
</evidence>
<dbReference type="RefSeq" id="WP_249865413.1">
    <property type="nucleotide sequence ID" value="NZ_CP027059.1"/>
</dbReference>
<evidence type="ECO:0000313" key="4">
    <source>
        <dbReference type="Proteomes" id="UP001057134"/>
    </source>
</evidence>
<feature type="transmembrane region" description="Helical" evidence="1">
    <location>
        <begin position="79"/>
        <end position="100"/>
    </location>
</feature>
<feature type="transmembrane region" description="Helical" evidence="1">
    <location>
        <begin position="331"/>
        <end position="353"/>
    </location>
</feature>
<dbReference type="InterPro" id="IPR014226">
    <property type="entry name" value="Spore_IM_YlbJ"/>
</dbReference>
<feature type="transmembrane region" description="Helical" evidence="1">
    <location>
        <begin position="384"/>
        <end position="408"/>
    </location>
</feature>
<dbReference type="Proteomes" id="UP001057134">
    <property type="component" value="Chromosome"/>
</dbReference>
<reference evidence="3" key="1">
    <citation type="submission" date="2018-02" db="EMBL/GenBank/DDBJ databases">
        <authorList>
            <person name="Kim S.-K."/>
            <person name="Jung H.-I."/>
            <person name="Lee S.-W."/>
        </authorList>
    </citation>
    <scope>NUCLEOTIDE SEQUENCE</scope>
    <source>
        <strain evidence="3">SK3146</strain>
    </source>
</reference>
<reference evidence="3" key="2">
    <citation type="journal article" date="2021" name="J Anim Sci Technol">
        <title>Complete genome sequence of Paenibacillus konkukensis sp. nov. SK3146 as a potential probiotic strain.</title>
        <authorList>
            <person name="Jung H.I."/>
            <person name="Park S."/>
            <person name="Niu K.M."/>
            <person name="Lee S.W."/>
            <person name="Kothari D."/>
            <person name="Yi K.J."/>
            <person name="Kim S.K."/>
        </authorList>
    </citation>
    <scope>NUCLEOTIDE SEQUENCE</scope>
    <source>
        <strain evidence="3">SK3146</strain>
    </source>
</reference>
<feature type="transmembrane region" description="Helical" evidence="1">
    <location>
        <begin position="48"/>
        <end position="72"/>
    </location>
</feature>
<feature type="transmembrane region" description="Helical" evidence="1">
    <location>
        <begin position="302"/>
        <end position="324"/>
    </location>
</feature>
<evidence type="ECO:0000313" key="3">
    <source>
        <dbReference type="EMBL" id="UQZ83394.1"/>
    </source>
</evidence>